<reference evidence="3" key="1">
    <citation type="submission" date="2015-02" db="EMBL/GenBank/DDBJ databases">
        <title>Draft Genome of Frankia sp. CpI1-S.</title>
        <authorList>
            <person name="Oshone R.T."/>
            <person name="Ngom M."/>
            <person name="Ghodhbane-Gtari F."/>
            <person name="Gtari M."/>
            <person name="Morris K."/>
            <person name="Thomas K."/>
            <person name="Sen A."/>
            <person name="Tisa L.S."/>
        </authorList>
    </citation>
    <scope>NUCLEOTIDE SEQUENCE [LARGE SCALE GENOMIC DNA]</scope>
    <source>
        <strain evidence="3">CpI1-S</strain>
    </source>
</reference>
<dbReference type="PANTHER" id="PTHR30121">
    <property type="entry name" value="UNCHARACTERIZED PROTEIN YJGR-RELATED"/>
    <property type="match status" value="1"/>
</dbReference>
<dbReference type="RefSeq" id="WP_063925366.1">
    <property type="nucleotide sequence ID" value="NZ_JYFN01000074.1"/>
</dbReference>
<dbReference type="SUPFAM" id="SSF52540">
    <property type="entry name" value="P-loop containing nucleoside triphosphate hydrolases"/>
    <property type="match status" value="1"/>
</dbReference>
<name>A0A0D8B9F5_9ACTN</name>
<dbReference type="PANTHER" id="PTHR30121:SF6">
    <property type="entry name" value="SLR6007 PROTEIN"/>
    <property type="match status" value="1"/>
</dbReference>
<proteinExistence type="predicted"/>
<dbReference type="InterPro" id="IPR051162">
    <property type="entry name" value="T4SS_component"/>
</dbReference>
<dbReference type="PATRIC" id="fig|1502723.3.peg.6289"/>
<evidence type="ECO:0000259" key="1">
    <source>
        <dbReference type="Pfam" id="PF19044"/>
    </source>
</evidence>
<dbReference type="CDD" id="cd01127">
    <property type="entry name" value="TrwB_TraG_TraD_VirD4"/>
    <property type="match status" value="1"/>
</dbReference>
<dbReference type="Proteomes" id="UP000032545">
    <property type="component" value="Unassembled WGS sequence"/>
</dbReference>
<dbReference type="InterPro" id="IPR027417">
    <property type="entry name" value="P-loop_NTPase"/>
</dbReference>
<dbReference type="Gene3D" id="1.10.8.730">
    <property type="match status" value="1"/>
</dbReference>
<gene>
    <name evidence="2" type="ORF">FF36_05675</name>
</gene>
<organism evidence="2 3">
    <name type="scientific">Frankia torreyi</name>
    <dbReference type="NCBI Taxonomy" id="1856"/>
    <lineage>
        <taxon>Bacteria</taxon>
        <taxon>Bacillati</taxon>
        <taxon>Actinomycetota</taxon>
        <taxon>Actinomycetes</taxon>
        <taxon>Frankiales</taxon>
        <taxon>Frankiaceae</taxon>
        <taxon>Frankia</taxon>
    </lineage>
</organism>
<evidence type="ECO:0000313" key="3">
    <source>
        <dbReference type="Proteomes" id="UP000032545"/>
    </source>
</evidence>
<reference evidence="2 3" key="2">
    <citation type="journal article" date="2016" name="Genome Announc.">
        <title>Permanent Draft Genome Sequences for Two Variants of Frankia sp. Strain CpI1, the First Frankia Strain Isolated from Root Nodules of Comptonia peregrina.</title>
        <authorList>
            <person name="Oshone R."/>
            <person name="Hurst S.G.IV."/>
            <person name="Abebe-Akele F."/>
            <person name="Simpson S."/>
            <person name="Morris K."/>
            <person name="Thomas W.K."/>
            <person name="Tisa L.S."/>
        </authorList>
    </citation>
    <scope>NUCLEOTIDE SEQUENCE [LARGE SCALE GENOMIC DNA]</scope>
    <source>
        <strain evidence="3">CpI1-S</strain>
    </source>
</reference>
<dbReference type="EMBL" id="JYFN01000074">
    <property type="protein sequence ID" value="KJE20012.1"/>
    <property type="molecule type" value="Genomic_DNA"/>
</dbReference>
<comment type="caution">
    <text evidence="2">The sequence shown here is derived from an EMBL/GenBank/DDBJ whole genome shotgun (WGS) entry which is preliminary data.</text>
</comment>
<evidence type="ECO:0000313" key="2">
    <source>
        <dbReference type="EMBL" id="KJE20012.1"/>
    </source>
</evidence>
<accession>A0A0D8B9F5</accession>
<sequence>MSRRARLGRRAGREASRLVGPALFTPSLHLAADHVQVGGVYAATLLVRGYPREVATGWLEPLLAYPGRLDVAWHLQPTPAAVGAARLRRQRGRLESGRRLAAAAGRLDDPDVDAAAADAADLAGRLARGEARLFTTGLYLTVHADSPDELAEDVERVTALAHSLLLTVHPARYRMLAGWATTLPLAEDLLGATRTMDTGAVAAGFPFTSADVALPDPLRPGAAPVVYGPNLSSTGIVAHDRWAEANYNSVTLATSGAGKSYLTKIDVLRSLAQGVEAHVIDPEDEYGPLAAAVGGTQLSLGAPGVRLNPLDLPAHGRTDPELLTRRMLFAHTFIATLAGSPAEDPVGRAALDRALLAAYAHAGITGDPATWDRPAPLLADIAAALQAEPAGQQLAGLLAPFVTGSHRGLFDGPTTSTPNGHLVVYSLRALPEELRAAGTLLVLDAIWRQVADPTRRRRRLVVVDEAWLLMAHPAGARFLVRLAKAARKWWAGLALVTQDSGDLLGTDEGRAILANAATKLLLRQDGSAAAAVQAACGLSDGETAALLAARPGDALLVAAGRRALFRAQASPREHELITTDPVDIAHRPAHPATTTTDVAGNAVARPLLPADDADPL</sequence>
<dbReference type="Gene3D" id="3.40.50.300">
    <property type="entry name" value="P-loop containing nucleotide triphosphate hydrolases"/>
    <property type="match status" value="1"/>
</dbReference>
<dbReference type="AlphaFoldDB" id="A0A0D8B9F5"/>
<dbReference type="Pfam" id="PF19044">
    <property type="entry name" value="P-loop_TraG"/>
    <property type="match status" value="1"/>
</dbReference>
<keyword evidence="3" id="KW-1185">Reference proteome</keyword>
<dbReference type="InterPro" id="IPR043964">
    <property type="entry name" value="P-loop_TraG"/>
</dbReference>
<feature type="domain" description="TraG P-loop" evidence="1">
    <location>
        <begin position="439"/>
        <end position="548"/>
    </location>
</feature>
<protein>
    <submittedName>
        <fullName evidence="2">AAA-like domain</fullName>
    </submittedName>
</protein>